<keyword evidence="3" id="KW-1185">Reference proteome</keyword>
<dbReference type="EMBL" id="JWIN03000004">
    <property type="protein sequence ID" value="KAB1279762.1"/>
    <property type="molecule type" value="Genomic_DNA"/>
</dbReference>
<sequence length="132" mass="15490">MSIQVLCLFLKLDCLCFFNIEFLNPLWDVSFENIFSHSVGCLFILLVVSFPGQKLFCFYIFPFVYFCFCCSCLRREIQKILLRLMSKSLLPVFSSRSFMVSGFTFKSLIHFEFVIVYGVRKQYSLILLHVAV</sequence>
<feature type="transmembrane region" description="Helical" evidence="1">
    <location>
        <begin position="97"/>
        <end position="119"/>
    </location>
</feature>
<reference evidence="2 3" key="1">
    <citation type="journal article" date="2019" name="Mol. Ecol. Resour.">
        <title>Improving Illumina assemblies with Hi-C and long reads: an example with the North African dromedary.</title>
        <authorList>
            <person name="Elbers J.P."/>
            <person name="Rogers M.F."/>
            <person name="Perelman P.L."/>
            <person name="Proskuryakova A.A."/>
            <person name="Serdyukova N.A."/>
            <person name="Johnson W.E."/>
            <person name="Horin P."/>
            <person name="Corander J."/>
            <person name="Murphy D."/>
            <person name="Burger P.A."/>
        </authorList>
    </citation>
    <scope>NUCLEOTIDE SEQUENCE [LARGE SCALE GENOMIC DNA]</scope>
    <source>
        <strain evidence="2">Drom800</strain>
        <tissue evidence="2">Blood</tissue>
    </source>
</reference>
<proteinExistence type="predicted"/>
<organism evidence="2 3">
    <name type="scientific">Camelus dromedarius</name>
    <name type="common">Dromedary</name>
    <name type="synonym">Arabian camel</name>
    <dbReference type="NCBI Taxonomy" id="9838"/>
    <lineage>
        <taxon>Eukaryota</taxon>
        <taxon>Metazoa</taxon>
        <taxon>Chordata</taxon>
        <taxon>Craniata</taxon>
        <taxon>Vertebrata</taxon>
        <taxon>Euteleostomi</taxon>
        <taxon>Mammalia</taxon>
        <taxon>Eutheria</taxon>
        <taxon>Laurasiatheria</taxon>
        <taxon>Artiodactyla</taxon>
        <taxon>Tylopoda</taxon>
        <taxon>Camelidae</taxon>
        <taxon>Camelus</taxon>
    </lineage>
</organism>
<evidence type="ECO:0000313" key="3">
    <source>
        <dbReference type="Proteomes" id="UP000299084"/>
    </source>
</evidence>
<accession>A0A5N4E8M6</accession>
<protein>
    <submittedName>
        <fullName evidence="2">Uncharacterized protein</fullName>
    </submittedName>
</protein>
<evidence type="ECO:0000256" key="1">
    <source>
        <dbReference type="SAM" id="Phobius"/>
    </source>
</evidence>
<keyword evidence="1" id="KW-0472">Membrane</keyword>
<keyword evidence="1" id="KW-0812">Transmembrane</keyword>
<keyword evidence="1" id="KW-1133">Transmembrane helix</keyword>
<feature type="transmembrane region" description="Helical" evidence="1">
    <location>
        <begin position="55"/>
        <end position="77"/>
    </location>
</feature>
<feature type="transmembrane region" description="Helical" evidence="1">
    <location>
        <begin position="30"/>
        <end position="48"/>
    </location>
</feature>
<gene>
    <name evidence="2" type="ORF">Cadr_000015692</name>
</gene>
<comment type="caution">
    <text evidence="2">The sequence shown here is derived from an EMBL/GenBank/DDBJ whole genome shotgun (WGS) entry which is preliminary data.</text>
</comment>
<name>A0A5N4E8M6_CAMDR</name>
<dbReference type="AlphaFoldDB" id="A0A5N4E8M6"/>
<evidence type="ECO:0000313" key="2">
    <source>
        <dbReference type="EMBL" id="KAB1279762.1"/>
    </source>
</evidence>
<dbReference type="Proteomes" id="UP000299084">
    <property type="component" value="Unassembled WGS sequence"/>
</dbReference>